<evidence type="ECO:0000259" key="1">
    <source>
        <dbReference type="Pfam" id="PF01223"/>
    </source>
</evidence>
<dbReference type="GO" id="GO:0046872">
    <property type="term" value="F:metal ion binding"/>
    <property type="evidence" value="ECO:0007669"/>
    <property type="project" value="InterPro"/>
</dbReference>
<dbReference type="Ensembl" id="ENSSFOT00015075011.1">
    <property type="protein sequence ID" value="ENSSFOP00015076714.1"/>
    <property type="gene ID" value="ENSSFOG00015007609.2"/>
</dbReference>
<protein>
    <submittedName>
        <fullName evidence="2">Zgc:172339</fullName>
    </submittedName>
</protein>
<gene>
    <name evidence="2" type="primary">LOC108934190</name>
</gene>
<reference evidence="2 3" key="1">
    <citation type="submission" date="2019-04" db="EMBL/GenBank/DDBJ databases">
        <authorList>
            <consortium name="Wellcome Sanger Institute Data Sharing"/>
        </authorList>
    </citation>
    <scope>NUCLEOTIDE SEQUENCE [LARGE SCALE GENOMIC DNA]</scope>
</reference>
<dbReference type="InterPro" id="IPR039015">
    <property type="entry name" value="ENDOD1"/>
</dbReference>
<evidence type="ECO:0000313" key="3">
    <source>
        <dbReference type="Proteomes" id="UP000694397"/>
    </source>
</evidence>
<sequence length="212" mass="24325">MYIHTEDLIKIKSTPEEKLPVLKGMKELESCYFHNFNCQVFLFRGVPPKGLQDPTLRYVCQQYHGKPRFLTLFDPIDHIPIYSAYIFQKSDGLKTMDAPWMFEPQLSSILETAEMQPFVQGYHHQLLHRTQAVLEDYANAVDFERGQLNPDEHHNSPDDKAATYSLTNVVPEASGQHSVWSHDMARWQASPGSANTLVVSLLLPRLRSQRAV</sequence>
<dbReference type="PANTHER" id="PTHR21472">
    <property type="entry name" value="ENDONUCLEASE DOMAIN-CONTAINING 1 PROTEIN ENDOD1"/>
    <property type="match status" value="1"/>
</dbReference>
<organism evidence="2 3">
    <name type="scientific">Scleropages formosus</name>
    <name type="common">Asian bonytongue</name>
    <name type="synonym">Osteoglossum formosum</name>
    <dbReference type="NCBI Taxonomy" id="113540"/>
    <lineage>
        <taxon>Eukaryota</taxon>
        <taxon>Metazoa</taxon>
        <taxon>Chordata</taxon>
        <taxon>Craniata</taxon>
        <taxon>Vertebrata</taxon>
        <taxon>Euteleostomi</taxon>
        <taxon>Actinopterygii</taxon>
        <taxon>Neopterygii</taxon>
        <taxon>Teleostei</taxon>
        <taxon>Osteoglossocephala</taxon>
        <taxon>Osteoglossomorpha</taxon>
        <taxon>Osteoglossiformes</taxon>
        <taxon>Osteoglossidae</taxon>
        <taxon>Scleropages</taxon>
    </lineage>
</organism>
<proteinExistence type="predicted"/>
<dbReference type="GO" id="GO:0003676">
    <property type="term" value="F:nucleic acid binding"/>
    <property type="evidence" value="ECO:0007669"/>
    <property type="project" value="InterPro"/>
</dbReference>
<dbReference type="Gene3D" id="3.40.570.10">
    <property type="entry name" value="Extracellular Endonuclease, subunit A"/>
    <property type="match status" value="1"/>
</dbReference>
<reference evidence="2" key="2">
    <citation type="submission" date="2025-08" db="UniProtKB">
        <authorList>
            <consortium name="Ensembl"/>
        </authorList>
    </citation>
    <scope>IDENTIFICATION</scope>
</reference>
<dbReference type="PANTHER" id="PTHR21472:SF19">
    <property type="entry name" value="ZGC:172339"/>
    <property type="match status" value="1"/>
</dbReference>
<dbReference type="SUPFAM" id="SSF54060">
    <property type="entry name" value="His-Me finger endonucleases"/>
    <property type="match status" value="1"/>
</dbReference>
<dbReference type="AlphaFoldDB" id="A0A8D0CM62"/>
<dbReference type="GeneTree" id="ENSGT01030000234592"/>
<dbReference type="GO" id="GO:0016787">
    <property type="term" value="F:hydrolase activity"/>
    <property type="evidence" value="ECO:0007669"/>
    <property type="project" value="InterPro"/>
</dbReference>
<dbReference type="Pfam" id="PF01223">
    <property type="entry name" value="Endonuclease_NS"/>
    <property type="match status" value="1"/>
</dbReference>
<evidence type="ECO:0000313" key="2">
    <source>
        <dbReference type="Ensembl" id="ENSSFOP00015076714.1"/>
    </source>
</evidence>
<dbReference type="InterPro" id="IPR044925">
    <property type="entry name" value="His-Me_finger_sf"/>
</dbReference>
<name>A0A8D0CM62_SCLFO</name>
<accession>A0A8D0CM62</accession>
<feature type="domain" description="DNA/RNA non-specific endonuclease/pyrophosphatase/phosphodiesterase" evidence="1">
    <location>
        <begin position="66"/>
        <end position="174"/>
    </location>
</feature>
<dbReference type="Proteomes" id="UP000694397">
    <property type="component" value="Chromosome 4"/>
</dbReference>
<dbReference type="InterPro" id="IPR001604">
    <property type="entry name" value="Endo_G_ENPP1-like_dom"/>
</dbReference>
<reference evidence="2" key="3">
    <citation type="submission" date="2025-09" db="UniProtKB">
        <authorList>
            <consortium name="Ensembl"/>
        </authorList>
    </citation>
    <scope>IDENTIFICATION</scope>
</reference>
<keyword evidence="3" id="KW-1185">Reference proteome</keyword>
<dbReference type="InterPro" id="IPR044929">
    <property type="entry name" value="DNA/RNA_non-sp_Endonuclease_sf"/>
</dbReference>